<dbReference type="PANTHER" id="PTHR19957">
    <property type="entry name" value="SYNTAXIN"/>
    <property type="match status" value="1"/>
</dbReference>
<dbReference type="GO" id="GO:0000149">
    <property type="term" value="F:SNARE binding"/>
    <property type="evidence" value="ECO:0007669"/>
    <property type="project" value="TreeGrafter"/>
</dbReference>
<evidence type="ECO:0000256" key="7">
    <source>
        <dbReference type="ARBA" id="ARBA00023034"/>
    </source>
</evidence>
<sequence length="303" mass="35243">MATRSLTEIFILMRNNSLQNRNIYSEQMSNDRSALVAAVDDEEIELGNIPPAWASIVEDIHYTMVRLKAKIKAFNEVVDNTLLRPSFDDSKENETQMKSIREEIMRMYNGVYRSIGQIYSETSHAQSNLEKRLVTSVTKALVSEIQNVYSEFKSIENNYQSKMKSRQERTNKYFETVDLEERSYDNENLDSSNGLNEGWFDEQQFLDDRKLIEKEQQVGKVLESVIELRDIYHEVNRLIVDQGTVLDRIDYNIEVTSMKVKKATSDVEKVSRAYHKKNKKLYCILILSVILITLIPTLIITKT</sequence>
<dbReference type="SMART" id="SM00397">
    <property type="entry name" value="t_SNARE"/>
    <property type="match status" value="1"/>
</dbReference>
<evidence type="ECO:0000313" key="12">
    <source>
        <dbReference type="EMBL" id="KAK9497064.1"/>
    </source>
</evidence>
<comment type="similarity">
    <text evidence="2">Belongs to the syntaxin family.</text>
</comment>
<dbReference type="Pfam" id="PF05739">
    <property type="entry name" value="SNARE"/>
    <property type="match status" value="1"/>
</dbReference>
<dbReference type="Proteomes" id="UP001461498">
    <property type="component" value="Unassembled WGS sequence"/>
</dbReference>
<dbReference type="GO" id="GO:0031201">
    <property type="term" value="C:SNARE complex"/>
    <property type="evidence" value="ECO:0007669"/>
    <property type="project" value="TreeGrafter"/>
</dbReference>
<evidence type="ECO:0000256" key="8">
    <source>
        <dbReference type="ARBA" id="ARBA00023054"/>
    </source>
</evidence>
<dbReference type="PANTHER" id="PTHR19957:SF83">
    <property type="entry name" value="SYNTAXIN-16"/>
    <property type="match status" value="1"/>
</dbReference>
<dbReference type="Gene3D" id="1.20.58.70">
    <property type="match status" value="1"/>
</dbReference>
<evidence type="ECO:0000256" key="9">
    <source>
        <dbReference type="ARBA" id="ARBA00023136"/>
    </source>
</evidence>
<organism evidence="12 13">
    <name type="scientific">Rhynocoris fuscipes</name>
    <dbReference type="NCBI Taxonomy" id="488301"/>
    <lineage>
        <taxon>Eukaryota</taxon>
        <taxon>Metazoa</taxon>
        <taxon>Ecdysozoa</taxon>
        <taxon>Arthropoda</taxon>
        <taxon>Hexapoda</taxon>
        <taxon>Insecta</taxon>
        <taxon>Pterygota</taxon>
        <taxon>Neoptera</taxon>
        <taxon>Paraneoptera</taxon>
        <taxon>Hemiptera</taxon>
        <taxon>Heteroptera</taxon>
        <taxon>Panheteroptera</taxon>
        <taxon>Cimicomorpha</taxon>
        <taxon>Reduviidae</taxon>
        <taxon>Harpactorinae</taxon>
        <taxon>Harpactorini</taxon>
        <taxon>Rhynocoris</taxon>
    </lineage>
</organism>
<dbReference type="CDD" id="cd15845">
    <property type="entry name" value="SNARE_syntaxin16"/>
    <property type="match status" value="1"/>
</dbReference>
<keyword evidence="6 10" id="KW-1133">Transmembrane helix</keyword>
<feature type="domain" description="T-SNARE coiled-coil homology" evidence="11">
    <location>
        <begin position="208"/>
        <end position="270"/>
    </location>
</feature>
<keyword evidence="7" id="KW-0333">Golgi apparatus</keyword>
<comment type="caution">
    <text evidence="12">The sequence shown here is derived from an EMBL/GenBank/DDBJ whole genome shotgun (WGS) entry which is preliminary data.</text>
</comment>
<dbReference type="InterPro" id="IPR000727">
    <property type="entry name" value="T_SNARE_dom"/>
</dbReference>
<dbReference type="GO" id="GO:0005484">
    <property type="term" value="F:SNAP receptor activity"/>
    <property type="evidence" value="ECO:0007669"/>
    <property type="project" value="TreeGrafter"/>
</dbReference>
<dbReference type="GO" id="GO:0006906">
    <property type="term" value="P:vesicle fusion"/>
    <property type="evidence" value="ECO:0007669"/>
    <property type="project" value="TreeGrafter"/>
</dbReference>
<name>A0AAW1CLF8_9HEMI</name>
<feature type="transmembrane region" description="Helical" evidence="10">
    <location>
        <begin position="281"/>
        <end position="300"/>
    </location>
</feature>
<dbReference type="PROSITE" id="PS50192">
    <property type="entry name" value="T_SNARE"/>
    <property type="match status" value="1"/>
</dbReference>
<keyword evidence="13" id="KW-1185">Reference proteome</keyword>
<evidence type="ECO:0000256" key="4">
    <source>
        <dbReference type="ARBA" id="ARBA00022692"/>
    </source>
</evidence>
<protein>
    <recommendedName>
        <fullName evidence="11">t-SNARE coiled-coil homology domain-containing protein</fullName>
    </recommendedName>
</protein>
<comment type="subcellular location">
    <subcellularLocation>
        <location evidence="1">Golgi apparatus membrane</location>
        <topology evidence="1">Single-pass type IV membrane protein</topology>
    </subcellularLocation>
</comment>
<evidence type="ECO:0000256" key="1">
    <source>
        <dbReference type="ARBA" id="ARBA00004409"/>
    </source>
</evidence>
<keyword evidence="5" id="KW-0653">Protein transport</keyword>
<accession>A0AAW1CLF8</accession>
<dbReference type="InterPro" id="IPR010989">
    <property type="entry name" value="SNARE"/>
</dbReference>
<keyword evidence="3" id="KW-0813">Transport</keyword>
<dbReference type="SUPFAM" id="SSF47661">
    <property type="entry name" value="t-snare proteins"/>
    <property type="match status" value="1"/>
</dbReference>
<evidence type="ECO:0000256" key="6">
    <source>
        <dbReference type="ARBA" id="ARBA00022989"/>
    </source>
</evidence>
<dbReference type="InterPro" id="IPR045242">
    <property type="entry name" value="Syntaxin"/>
</dbReference>
<dbReference type="EMBL" id="JAPXFL010000015">
    <property type="protein sequence ID" value="KAK9497064.1"/>
    <property type="molecule type" value="Genomic_DNA"/>
</dbReference>
<proteinExistence type="inferred from homology"/>
<keyword evidence="8" id="KW-0175">Coiled coil</keyword>
<dbReference type="GO" id="GO:0000139">
    <property type="term" value="C:Golgi membrane"/>
    <property type="evidence" value="ECO:0007669"/>
    <property type="project" value="UniProtKB-SubCell"/>
</dbReference>
<gene>
    <name evidence="12" type="ORF">O3M35_004444</name>
</gene>
<reference evidence="12 13" key="1">
    <citation type="submission" date="2022-12" db="EMBL/GenBank/DDBJ databases">
        <title>Chromosome-level genome assembly of true bugs.</title>
        <authorList>
            <person name="Ma L."/>
            <person name="Li H."/>
        </authorList>
    </citation>
    <scope>NUCLEOTIDE SEQUENCE [LARGE SCALE GENOMIC DNA]</scope>
    <source>
        <strain evidence="12">Lab_2022b</strain>
    </source>
</reference>
<evidence type="ECO:0000259" key="11">
    <source>
        <dbReference type="PROSITE" id="PS50192"/>
    </source>
</evidence>
<evidence type="ECO:0000313" key="13">
    <source>
        <dbReference type="Proteomes" id="UP001461498"/>
    </source>
</evidence>
<evidence type="ECO:0000256" key="5">
    <source>
        <dbReference type="ARBA" id="ARBA00022927"/>
    </source>
</evidence>
<keyword evidence="4 10" id="KW-0812">Transmembrane</keyword>
<dbReference type="GO" id="GO:0006886">
    <property type="term" value="P:intracellular protein transport"/>
    <property type="evidence" value="ECO:0007669"/>
    <property type="project" value="TreeGrafter"/>
</dbReference>
<evidence type="ECO:0000256" key="2">
    <source>
        <dbReference type="ARBA" id="ARBA00009063"/>
    </source>
</evidence>
<dbReference type="AlphaFoldDB" id="A0AAW1CLF8"/>
<dbReference type="GO" id="GO:0048278">
    <property type="term" value="P:vesicle docking"/>
    <property type="evidence" value="ECO:0007669"/>
    <property type="project" value="TreeGrafter"/>
</dbReference>
<evidence type="ECO:0000256" key="3">
    <source>
        <dbReference type="ARBA" id="ARBA00022448"/>
    </source>
</evidence>
<evidence type="ECO:0000256" key="10">
    <source>
        <dbReference type="SAM" id="Phobius"/>
    </source>
</evidence>
<keyword evidence="9 10" id="KW-0472">Membrane</keyword>